<dbReference type="PANTHER" id="PTHR31082:SF4">
    <property type="entry name" value="PHEROMONE-REGULATED MEMBRANE PROTEIN 10"/>
    <property type="match status" value="1"/>
</dbReference>
<feature type="transmembrane region" description="Helical" evidence="2">
    <location>
        <begin position="167"/>
        <end position="188"/>
    </location>
</feature>
<dbReference type="Pfam" id="PF06738">
    <property type="entry name" value="ThrE"/>
    <property type="match status" value="1"/>
</dbReference>
<organism evidence="4 5">
    <name type="scientific">Mucor lusitanicus CBS 277.49</name>
    <dbReference type="NCBI Taxonomy" id="747725"/>
    <lineage>
        <taxon>Eukaryota</taxon>
        <taxon>Fungi</taxon>
        <taxon>Fungi incertae sedis</taxon>
        <taxon>Mucoromycota</taxon>
        <taxon>Mucoromycotina</taxon>
        <taxon>Mucoromycetes</taxon>
        <taxon>Mucorales</taxon>
        <taxon>Mucorineae</taxon>
        <taxon>Mucoraceae</taxon>
        <taxon>Mucor</taxon>
    </lineage>
</organism>
<dbReference type="EMBL" id="AMYB01000010">
    <property type="protein sequence ID" value="OAC98470.1"/>
    <property type="molecule type" value="Genomic_DNA"/>
</dbReference>
<dbReference type="PANTHER" id="PTHR31082">
    <property type="entry name" value="PHEROMONE-REGULATED MEMBRANE PROTEIN 10"/>
    <property type="match status" value="1"/>
</dbReference>
<keyword evidence="2" id="KW-0812">Transmembrane</keyword>
<dbReference type="Proteomes" id="UP000077051">
    <property type="component" value="Unassembled WGS sequence"/>
</dbReference>
<dbReference type="VEuPathDB" id="FungiDB:MUCCIDRAFT_149865"/>
<feature type="transmembrane region" description="Helical" evidence="2">
    <location>
        <begin position="295"/>
        <end position="313"/>
    </location>
</feature>
<keyword evidence="2" id="KW-0472">Membrane</keyword>
<keyword evidence="2" id="KW-1133">Transmembrane helix</keyword>
<comment type="caution">
    <text evidence="4">The sequence shown here is derived from an EMBL/GenBank/DDBJ whole genome shotgun (WGS) entry which is preliminary data.</text>
</comment>
<feature type="transmembrane region" description="Helical" evidence="2">
    <location>
        <begin position="109"/>
        <end position="132"/>
    </location>
</feature>
<dbReference type="GO" id="GO:0022857">
    <property type="term" value="F:transmembrane transporter activity"/>
    <property type="evidence" value="ECO:0007669"/>
    <property type="project" value="InterPro"/>
</dbReference>
<evidence type="ECO:0000256" key="1">
    <source>
        <dbReference type="ARBA" id="ARBA00034125"/>
    </source>
</evidence>
<feature type="domain" description="Threonine/serine exporter-like N-terminal" evidence="3">
    <location>
        <begin position="1"/>
        <end position="194"/>
    </location>
</feature>
<dbReference type="InterPro" id="IPR010619">
    <property type="entry name" value="ThrE-like_N"/>
</dbReference>
<dbReference type="OrthoDB" id="413008at2759"/>
<dbReference type="AlphaFoldDB" id="A0A168H7X4"/>
<feature type="transmembrane region" description="Helical" evidence="2">
    <location>
        <begin position="352"/>
        <end position="378"/>
    </location>
</feature>
<feature type="transmembrane region" description="Helical" evidence="2">
    <location>
        <begin position="70"/>
        <end position="88"/>
    </location>
</feature>
<evidence type="ECO:0000313" key="4">
    <source>
        <dbReference type="EMBL" id="OAC98470.1"/>
    </source>
</evidence>
<feature type="transmembrane region" description="Helical" evidence="2">
    <location>
        <begin position="212"/>
        <end position="233"/>
    </location>
</feature>
<protein>
    <recommendedName>
        <fullName evidence="3">Threonine/serine exporter-like N-terminal domain-containing protein</fullName>
    </recommendedName>
</protein>
<feature type="transmembrane region" description="Helical" evidence="2">
    <location>
        <begin position="240"/>
        <end position="257"/>
    </location>
</feature>
<accession>A0A168H7X4</accession>
<evidence type="ECO:0000256" key="2">
    <source>
        <dbReference type="SAM" id="Phobius"/>
    </source>
</evidence>
<dbReference type="InterPro" id="IPR051361">
    <property type="entry name" value="ThrE/Ser_Exporter"/>
</dbReference>
<feature type="transmembrane region" description="Helical" evidence="2">
    <location>
        <begin position="138"/>
        <end position="160"/>
    </location>
</feature>
<keyword evidence="5" id="KW-1185">Reference proteome</keyword>
<name>A0A168H7X4_MUCCL</name>
<reference evidence="4 5" key="1">
    <citation type="submission" date="2015-06" db="EMBL/GenBank/DDBJ databases">
        <title>Expansion of signal transduction pathways in fungi by whole-genome duplication.</title>
        <authorList>
            <consortium name="DOE Joint Genome Institute"/>
            <person name="Corrochano L.M."/>
            <person name="Kuo A."/>
            <person name="Marcet-Houben M."/>
            <person name="Polaino S."/>
            <person name="Salamov A."/>
            <person name="Villalobos J.M."/>
            <person name="Alvarez M.I."/>
            <person name="Avalos J."/>
            <person name="Benito E.P."/>
            <person name="Benoit I."/>
            <person name="Burger G."/>
            <person name="Camino L.P."/>
            <person name="Canovas D."/>
            <person name="Cerda-Olmedo E."/>
            <person name="Cheng J.-F."/>
            <person name="Dominguez A."/>
            <person name="Elias M."/>
            <person name="Eslava A.P."/>
            <person name="Glaser F."/>
            <person name="Grimwood J."/>
            <person name="Gutierrez G."/>
            <person name="Heitman J."/>
            <person name="Henrissat B."/>
            <person name="Iturriaga E.A."/>
            <person name="Lang B.F."/>
            <person name="Lavin J.L."/>
            <person name="Lee S."/>
            <person name="Li W."/>
            <person name="Lindquist E."/>
            <person name="Lopez-Garcia S."/>
            <person name="Luque E.M."/>
            <person name="Marcos A.T."/>
            <person name="Martin J."/>
            <person name="Mccluskey K."/>
            <person name="Medina H.R."/>
            <person name="Miralles-Duran A."/>
            <person name="Miyazaki A."/>
            <person name="Munoz-Torres E."/>
            <person name="Oguiza J.A."/>
            <person name="Ohm R."/>
            <person name="Olmedo M."/>
            <person name="Orejas M."/>
            <person name="Ortiz-Castellanos L."/>
            <person name="Pisabarro A.G."/>
            <person name="Rodriguez-Romero J."/>
            <person name="Ruiz-Herrera J."/>
            <person name="Ruiz-Vazquez R."/>
            <person name="Sanz C."/>
            <person name="Schackwitz W."/>
            <person name="Schmutz J."/>
            <person name="Shahriari M."/>
            <person name="Shelest E."/>
            <person name="Silva-Franco F."/>
            <person name="Soanes D."/>
            <person name="Syed K."/>
            <person name="Tagua V.G."/>
            <person name="Talbot N.J."/>
            <person name="Thon M."/>
            <person name="De Vries R.P."/>
            <person name="Wiebenga A."/>
            <person name="Yadav J.S."/>
            <person name="Braun E.L."/>
            <person name="Baker S."/>
            <person name="Garre V."/>
            <person name="Horwitz B."/>
            <person name="Torres-Martinez S."/>
            <person name="Idnurm A."/>
            <person name="Herrera-Estrella A."/>
            <person name="Gabaldon T."/>
            <person name="Grigoriev I.V."/>
        </authorList>
    </citation>
    <scope>NUCLEOTIDE SEQUENCE [LARGE SCALE GENOMIC DNA]</scope>
    <source>
        <strain evidence="4 5">CBS 277.49</strain>
    </source>
</reference>
<comment type="similarity">
    <text evidence="1">Belongs to the ThrE exporter (TC 2.A.79) family.</text>
</comment>
<feature type="transmembrane region" description="Helical" evidence="2">
    <location>
        <begin position="319"/>
        <end position="340"/>
    </location>
</feature>
<evidence type="ECO:0000313" key="5">
    <source>
        <dbReference type="Proteomes" id="UP000077051"/>
    </source>
</evidence>
<gene>
    <name evidence="4" type="ORF">MUCCIDRAFT_149865</name>
</gene>
<evidence type="ECO:0000259" key="3">
    <source>
        <dbReference type="Pfam" id="PF06738"/>
    </source>
</evidence>
<proteinExistence type="inferred from homology"/>
<sequence length="390" mass="42951">MFLTFFDQSTHTTETHFIRSPQLFDMHKLGEIYRLEKLISHGEVSVDEALEFIDKVTNEPQFFPVWLNPFVYATASFCGCVMFYGGRFKEGGLSAAMASKYQSLFSGRYMSFQPIWEITVCILIGFVSRAVWQYDFCFTPVAFASFIVILPGYSMAVALVELVSRQLVCGVVRLVYAIMYSFLLGYGIEMGSEIYGAIQPASASGASTCVTIIPQAFYFLTVPLFAVAYCVYLRARIPRWPVMVIVAACGFVTNYALSCHANAPSQVLQVVPAFVVGLLGNLLSKFTGKMSLDAVILGIFYLVPGSLGMWLLYHDETRVLVFIDIVALFVGLKAALGFFGQPATDEFATQGGAGFALSMIETSIGITVGLFIATLIVYPKGTQHTPLMNF</sequence>